<evidence type="ECO:0000313" key="5">
    <source>
        <dbReference type="EMBL" id="EHP68114.1"/>
    </source>
</evidence>
<sequence length="311" mass="35092">MILHQYTKRGRALGHTMRHSFNHVVTSLVPELLGKDEPLNETAEMERRALEERRTSPRYARGKEVRRRGYARYRFLKGFKVSLRGVVYGLEWVTVSLPVLYRGGERVRTRVEEEVLREEGVVLRSLLLPVLGGKLNAKLWTQELEVRGDFKYVVVDGKYVKLRGGRRGVLLIALGLTDHGVRAVLDVVLTGEEDVVSYWDLLVRLWRRYNLTLVVADGVKALDTAISRSGIKVARQTCLVHLKRSRRVRVLLDLLLSLAESVPTRGSPLLPPRPQGALAPPQVKQPGRVLQLPPGEFGKCHSPWRTGSPGP</sequence>
<reference evidence="5 6" key="1">
    <citation type="submission" date="2012-01" db="EMBL/GenBank/DDBJ databases">
        <title>Improved High-Quality Draft sequence of Metallosphaera yellowstonensis MK1.</title>
        <authorList>
            <consortium name="US DOE Joint Genome Institute"/>
            <person name="Lucas S."/>
            <person name="Han J."/>
            <person name="Cheng J.-F."/>
            <person name="Goodwin L."/>
            <person name="Pitluck S."/>
            <person name="Peters L."/>
            <person name="Teshima H."/>
            <person name="Detter J.C."/>
            <person name="Han C."/>
            <person name="Tapia R."/>
            <person name="Land M."/>
            <person name="Hauser L."/>
            <person name="Kyrpides N."/>
            <person name="Kozubal M."/>
            <person name="Macur R.E."/>
            <person name="Jay Z."/>
            <person name="Inskeep W."/>
            <person name="Woyke T."/>
        </authorList>
    </citation>
    <scope>NUCLEOTIDE SEQUENCE [LARGE SCALE GENOMIC DNA]</scope>
    <source>
        <strain evidence="5 6">MK1</strain>
    </source>
</reference>
<dbReference type="GO" id="GO:0006313">
    <property type="term" value="P:DNA transposition"/>
    <property type="evidence" value="ECO:0007669"/>
    <property type="project" value="InterPro"/>
</dbReference>
<dbReference type="GO" id="GO:0003677">
    <property type="term" value="F:DNA binding"/>
    <property type="evidence" value="ECO:0007669"/>
    <property type="project" value="UniProtKB-KW"/>
</dbReference>
<evidence type="ECO:0000256" key="4">
    <source>
        <dbReference type="SAM" id="MobiDB-lite"/>
    </source>
</evidence>
<evidence type="ECO:0000256" key="3">
    <source>
        <dbReference type="ARBA" id="ARBA00023172"/>
    </source>
</evidence>
<proteinExistence type="predicted"/>
<evidence type="ECO:0000256" key="2">
    <source>
        <dbReference type="ARBA" id="ARBA00023125"/>
    </source>
</evidence>
<evidence type="ECO:0000313" key="6">
    <source>
        <dbReference type="Proteomes" id="UP000003980"/>
    </source>
</evidence>
<feature type="region of interest" description="Disordered" evidence="4">
    <location>
        <begin position="266"/>
        <end position="311"/>
    </location>
</feature>
<accession>H2C7I8</accession>
<dbReference type="EMBL" id="JH597770">
    <property type="protein sequence ID" value="EHP68114.1"/>
    <property type="molecule type" value="Genomic_DNA"/>
</dbReference>
<organism evidence="5 6">
    <name type="scientific">Metallosphaera yellowstonensis MK1</name>
    <dbReference type="NCBI Taxonomy" id="671065"/>
    <lineage>
        <taxon>Archaea</taxon>
        <taxon>Thermoproteota</taxon>
        <taxon>Thermoprotei</taxon>
        <taxon>Sulfolobales</taxon>
        <taxon>Sulfolobaceae</taxon>
        <taxon>Metallosphaera</taxon>
    </lineage>
</organism>
<dbReference type="eggNOG" id="arCOG04918">
    <property type="taxonomic scope" value="Archaea"/>
</dbReference>
<dbReference type="HOGENOM" id="CLU_074510_0_0_2"/>
<keyword evidence="1" id="KW-0815">Transposition</keyword>
<dbReference type="Proteomes" id="UP000003980">
    <property type="component" value="Unassembled WGS sequence"/>
</dbReference>
<dbReference type="STRING" id="671065.MetMK1DRAFT_00025370"/>
<dbReference type="Pfam" id="PF00872">
    <property type="entry name" value="Transposase_mut"/>
    <property type="match status" value="1"/>
</dbReference>
<dbReference type="InterPro" id="IPR001207">
    <property type="entry name" value="Transposase_mutator"/>
</dbReference>
<name>H2C7I8_9CREN</name>
<dbReference type="PANTHER" id="PTHR33217">
    <property type="entry name" value="TRANSPOSASE FOR INSERTION SEQUENCE ELEMENT IS1081"/>
    <property type="match status" value="1"/>
</dbReference>
<keyword evidence="6" id="KW-1185">Reference proteome</keyword>
<dbReference type="AlphaFoldDB" id="H2C7I8"/>
<dbReference type="PANTHER" id="PTHR33217:SF7">
    <property type="entry name" value="TRANSPOSASE FOR INSERTION SEQUENCE ELEMENT IS1081"/>
    <property type="match status" value="1"/>
</dbReference>
<dbReference type="GO" id="GO:0004803">
    <property type="term" value="F:transposase activity"/>
    <property type="evidence" value="ECO:0007669"/>
    <property type="project" value="InterPro"/>
</dbReference>
<protein>
    <submittedName>
        <fullName evidence="5">Transposase</fullName>
    </submittedName>
</protein>
<keyword evidence="3" id="KW-0233">DNA recombination</keyword>
<evidence type="ECO:0000256" key="1">
    <source>
        <dbReference type="ARBA" id="ARBA00022578"/>
    </source>
</evidence>
<keyword evidence="2" id="KW-0238">DNA-binding</keyword>
<gene>
    <name evidence="5" type="ORF">MetMK1DRAFT_00025370</name>
</gene>